<protein>
    <submittedName>
        <fullName evidence="2">Uncharacterized protein</fullName>
    </submittedName>
</protein>
<dbReference type="EMBL" id="JASCZI010272507">
    <property type="protein sequence ID" value="MED6222518.1"/>
    <property type="molecule type" value="Genomic_DNA"/>
</dbReference>
<sequence length="192" mass="21612">MLFELLDRLLKGIKKPSPLISPERQKPISGWWSVQLVNIQKDTPLRAETKVKADTLKGPEKAPAIEMELASRHSTPRQNLSLELRGRVIDGMVTDTSETAPPQKPNEKSSLPPTRQQKANEPFFLRESSYERHVATGIIENRKPPQLKRSEGLRKTARRATEKSPCKLGPKELKLPSGGNVTDRPRCPILKE</sequence>
<name>A0ABU6ZKL8_9FABA</name>
<feature type="region of interest" description="Disordered" evidence="1">
    <location>
        <begin position="136"/>
        <end position="192"/>
    </location>
</feature>
<reference evidence="2 3" key="1">
    <citation type="journal article" date="2023" name="Plants (Basel)">
        <title>Bridging the Gap: Combining Genomics and Transcriptomics Approaches to Understand Stylosanthes scabra, an Orphan Legume from the Brazilian Caatinga.</title>
        <authorList>
            <person name="Ferreira-Neto J.R.C."/>
            <person name="da Silva M.D."/>
            <person name="Binneck E."/>
            <person name="de Melo N.F."/>
            <person name="da Silva R.H."/>
            <person name="de Melo A.L.T.M."/>
            <person name="Pandolfi V."/>
            <person name="Bustamante F.O."/>
            <person name="Brasileiro-Vidal A.C."/>
            <person name="Benko-Iseppon A.M."/>
        </authorList>
    </citation>
    <scope>NUCLEOTIDE SEQUENCE [LARGE SCALE GENOMIC DNA]</scope>
    <source>
        <tissue evidence="2">Leaves</tissue>
    </source>
</reference>
<organism evidence="2 3">
    <name type="scientific">Stylosanthes scabra</name>
    <dbReference type="NCBI Taxonomy" id="79078"/>
    <lineage>
        <taxon>Eukaryota</taxon>
        <taxon>Viridiplantae</taxon>
        <taxon>Streptophyta</taxon>
        <taxon>Embryophyta</taxon>
        <taxon>Tracheophyta</taxon>
        <taxon>Spermatophyta</taxon>
        <taxon>Magnoliopsida</taxon>
        <taxon>eudicotyledons</taxon>
        <taxon>Gunneridae</taxon>
        <taxon>Pentapetalae</taxon>
        <taxon>rosids</taxon>
        <taxon>fabids</taxon>
        <taxon>Fabales</taxon>
        <taxon>Fabaceae</taxon>
        <taxon>Papilionoideae</taxon>
        <taxon>50 kb inversion clade</taxon>
        <taxon>dalbergioids sensu lato</taxon>
        <taxon>Dalbergieae</taxon>
        <taxon>Pterocarpus clade</taxon>
        <taxon>Stylosanthes</taxon>
    </lineage>
</organism>
<feature type="compositionally biased region" description="Basic and acidic residues" evidence="1">
    <location>
        <begin position="183"/>
        <end position="192"/>
    </location>
</feature>
<feature type="compositionally biased region" description="Basic and acidic residues" evidence="1">
    <location>
        <begin position="136"/>
        <end position="174"/>
    </location>
</feature>
<dbReference type="Proteomes" id="UP001341840">
    <property type="component" value="Unassembled WGS sequence"/>
</dbReference>
<evidence type="ECO:0000256" key="1">
    <source>
        <dbReference type="SAM" id="MobiDB-lite"/>
    </source>
</evidence>
<accession>A0ABU6ZKL8</accession>
<gene>
    <name evidence="2" type="ORF">PIB30_065194</name>
</gene>
<feature type="compositionally biased region" description="Polar residues" evidence="1">
    <location>
        <begin position="108"/>
        <end position="119"/>
    </location>
</feature>
<proteinExistence type="predicted"/>
<comment type="caution">
    <text evidence="2">The sequence shown here is derived from an EMBL/GenBank/DDBJ whole genome shotgun (WGS) entry which is preliminary data.</text>
</comment>
<evidence type="ECO:0000313" key="2">
    <source>
        <dbReference type="EMBL" id="MED6222518.1"/>
    </source>
</evidence>
<keyword evidence="3" id="KW-1185">Reference proteome</keyword>
<evidence type="ECO:0000313" key="3">
    <source>
        <dbReference type="Proteomes" id="UP001341840"/>
    </source>
</evidence>
<feature type="region of interest" description="Disordered" evidence="1">
    <location>
        <begin position="93"/>
        <end position="122"/>
    </location>
</feature>